<sequence>MSRENALELVKENIKQENLVKHCLAVEAVMVRLAEYFDEDVEKWRLAGLLHDIDYEDTADDPEKHSQLGADRLADMGLPDDIVYAVRAHNGIHELPRKSKLDKSLYASDPLTGLIVASALIHPEKSLDALDSEFIMNRYEENSFAKGADRDVIASCSELDLELEEFIGLSLEGMQSISKELGL</sequence>
<dbReference type="Gene3D" id="1.10.3210.10">
    <property type="entry name" value="Hypothetical protein af1432"/>
    <property type="match status" value="1"/>
</dbReference>
<dbReference type="AlphaFoldDB" id="A0A931F999"/>
<dbReference type="EMBL" id="JADPIE010000001">
    <property type="protein sequence ID" value="MBF8435762.1"/>
    <property type="molecule type" value="Genomic_DNA"/>
</dbReference>
<dbReference type="SMART" id="SM00471">
    <property type="entry name" value="HDc"/>
    <property type="match status" value="1"/>
</dbReference>
<keyword evidence="3" id="KW-1185">Reference proteome</keyword>
<comment type="caution">
    <text evidence="2">The sequence shown here is derived from an EMBL/GenBank/DDBJ whole genome shotgun (WGS) entry which is preliminary data.</text>
</comment>
<evidence type="ECO:0000313" key="3">
    <source>
        <dbReference type="Proteomes" id="UP000621436"/>
    </source>
</evidence>
<name>A0A931F999_9FIRM</name>
<dbReference type="PANTHER" id="PTHR38659:SF1">
    <property type="entry name" value="METAL DEPENDENT PHOSPHOHYDROLASE"/>
    <property type="match status" value="1"/>
</dbReference>
<dbReference type="PANTHER" id="PTHR38659">
    <property type="entry name" value="METAL-DEPENDENT PHOSPHOHYDROLASE"/>
    <property type="match status" value="1"/>
</dbReference>
<dbReference type="InterPro" id="IPR003607">
    <property type="entry name" value="HD/PDEase_dom"/>
</dbReference>
<proteinExistence type="predicted"/>
<accession>A0A931F999</accession>
<dbReference type="InterPro" id="IPR006675">
    <property type="entry name" value="HDIG_dom"/>
</dbReference>
<dbReference type="InterPro" id="IPR006674">
    <property type="entry name" value="HD_domain"/>
</dbReference>
<gene>
    <name evidence="2" type="ORF">I0Q91_01590</name>
</gene>
<protein>
    <submittedName>
        <fullName evidence="2">HDIG domain-containing protein</fullName>
    </submittedName>
</protein>
<dbReference type="Proteomes" id="UP000621436">
    <property type="component" value="Unassembled WGS sequence"/>
</dbReference>
<dbReference type="NCBIfam" id="TIGR00277">
    <property type="entry name" value="HDIG"/>
    <property type="match status" value="1"/>
</dbReference>
<organism evidence="2 3">
    <name type="scientific">Halonatronomonas betaini</name>
    <dbReference type="NCBI Taxonomy" id="2778430"/>
    <lineage>
        <taxon>Bacteria</taxon>
        <taxon>Bacillati</taxon>
        <taxon>Bacillota</taxon>
        <taxon>Clostridia</taxon>
        <taxon>Halanaerobiales</taxon>
        <taxon>Halarsenatibacteraceae</taxon>
        <taxon>Halonatronomonas</taxon>
    </lineage>
</organism>
<feature type="domain" description="HD/PDEase" evidence="1">
    <location>
        <begin position="15"/>
        <end position="123"/>
    </location>
</feature>
<dbReference type="RefSeq" id="WP_345790929.1">
    <property type="nucleotide sequence ID" value="NZ_JADPIE010000001.1"/>
</dbReference>
<evidence type="ECO:0000259" key="1">
    <source>
        <dbReference type="SMART" id="SM00471"/>
    </source>
</evidence>
<evidence type="ECO:0000313" key="2">
    <source>
        <dbReference type="EMBL" id="MBF8435762.1"/>
    </source>
</evidence>
<reference evidence="2" key="1">
    <citation type="submission" date="2020-11" db="EMBL/GenBank/DDBJ databases">
        <title>Halonatronomonas betainensis gen. nov., sp. nov. a novel haloalkaliphilic representative of the family Halanaerobiacae capable of betaine degradation.</title>
        <authorList>
            <person name="Boltyanskaya Y."/>
            <person name="Kevbrin V."/>
            <person name="Detkova E."/>
            <person name="Grouzdev D.S."/>
            <person name="Koziaeva V."/>
            <person name="Zhilina T."/>
        </authorList>
    </citation>
    <scope>NUCLEOTIDE SEQUENCE</scope>
    <source>
        <strain evidence="2">Z-7014</strain>
    </source>
</reference>
<dbReference type="CDD" id="cd00077">
    <property type="entry name" value="HDc"/>
    <property type="match status" value="1"/>
</dbReference>
<dbReference type="Pfam" id="PF01966">
    <property type="entry name" value="HD"/>
    <property type="match status" value="1"/>
</dbReference>
<dbReference type="SUPFAM" id="SSF109604">
    <property type="entry name" value="HD-domain/PDEase-like"/>
    <property type="match status" value="1"/>
</dbReference>